<dbReference type="Proteomes" id="UP000016307">
    <property type="component" value="Unassembled WGS sequence"/>
</dbReference>
<gene>
    <name evidence="2" type="ORF">H641_08939</name>
</gene>
<dbReference type="AlphaFoldDB" id="U1EUB8"/>
<proteinExistence type="predicted"/>
<organism evidence="2 3">
    <name type="scientific">Cutibacterium granulosum DSM 20700</name>
    <dbReference type="NCBI Taxonomy" id="1160719"/>
    <lineage>
        <taxon>Bacteria</taxon>
        <taxon>Bacillati</taxon>
        <taxon>Actinomycetota</taxon>
        <taxon>Actinomycetes</taxon>
        <taxon>Propionibacteriales</taxon>
        <taxon>Propionibacteriaceae</taxon>
        <taxon>Cutibacterium</taxon>
    </lineage>
</organism>
<sequence>AIAVQKRVVEGGWDPAPDRGAAGDGAVTSTVESIAAPGGENAPVSSSRGRIPRPAGAPLPPSRQDLGL</sequence>
<name>U1EUB8_9ACTN</name>
<protein>
    <submittedName>
        <fullName evidence="2">PTS system ascorbate-specific transporter subunit IIC</fullName>
    </submittedName>
</protein>
<keyword evidence="3" id="KW-1185">Reference proteome</keyword>
<feature type="region of interest" description="Disordered" evidence="1">
    <location>
        <begin position="1"/>
        <end position="68"/>
    </location>
</feature>
<evidence type="ECO:0000256" key="1">
    <source>
        <dbReference type="SAM" id="MobiDB-lite"/>
    </source>
</evidence>
<comment type="caution">
    <text evidence="2">The sequence shown here is derived from an EMBL/GenBank/DDBJ whole genome shotgun (WGS) entry which is preliminary data.</text>
</comment>
<accession>U1EUB8</accession>
<dbReference type="EMBL" id="AOSS01000332">
    <property type="protein sequence ID" value="ERF55312.1"/>
    <property type="molecule type" value="Genomic_DNA"/>
</dbReference>
<evidence type="ECO:0000313" key="2">
    <source>
        <dbReference type="EMBL" id="ERF55312.1"/>
    </source>
</evidence>
<evidence type="ECO:0000313" key="3">
    <source>
        <dbReference type="Proteomes" id="UP000016307"/>
    </source>
</evidence>
<feature type="non-terminal residue" evidence="2">
    <location>
        <position position="1"/>
    </location>
</feature>
<reference evidence="2 3" key="1">
    <citation type="journal article" date="2013" name="BMC Genomics">
        <title>Comparative genomics reveals distinct host-interacting traits of three major human-associated propionibacteria.</title>
        <authorList>
            <person name="Mak T.N."/>
            <person name="Schmid M."/>
            <person name="Brzuszkiewicz E."/>
            <person name="Zeng G."/>
            <person name="Meyer R."/>
            <person name="Sfanos K.S."/>
            <person name="Brinkmann V."/>
            <person name="Meyer T.F."/>
            <person name="Bruggemann H."/>
        </authorList>
    </citation>
    <scope>NUCLEOTIDE SEQUENCE [LARGE SCALE GENOMIC DNA]</scope>
    <source>
        <strain evidence="2 3">DSM 20700</strain>
    </source>
</reference>
<feature type="compositionally biased region" description="Low complexity" evidence="1">
    <location>
        <begin position="11"/>
        <end position="26"/>
    </location>
</feature>